<accession>A0ABV6JRW6</accession>
<dbReference type="SMART" id="SM00895">
    <property type="entry name" value="FCD"/>
    <property type="match status" value="1"/>
</dbReference>
<dbReference type="InterPro" id="IPR036390">
    <property type="entry name" value="WH_DNA-bd_sf"/>
</dbReference>
<dbReference type="PANTHER" id="PTHR43537">
    <property type="entry name" value="TRANSCRIPTIONAL REGULATOR, GNTR FAMILY"/>
    <property type="match status" value="1"/>
</dbReference>
<dbReference type="RefSeq" id="WP_377044217.1">
    <property type="nucleotide sequence ID" value="NZ_JBHLUN010000006.1"/>
</dbReference>
<evidence type="ECO:0000256" key="1">
    <source>
        <dbReference type="ARBA" id="ARBA00023015"/>
    </source>
</evidence>
<dbReference type="InterPro" id="IPR000524">
    <property type="entry name" value="Tscrpt_reg_HTH_GntR"/>
</dbReference>
<keyword evidence="6" id="KW-1185">Reference proteome</keyword>
<organism evidence="5 6">
    <name type="scientific">Roseomonas elaeocarpi</name>
    <dbReference type="NCBI Taxonomy" id="907779"/>
    <lineage>
        <taxon>Bacteria</taxon>
        <taxon>Pseudomonadati</taxon>
        <taxon>Pseudomonadota</taxon>
        <taxon>Alphaproteobacteria</taxon>
        <taxon>Acetobacterales</taxon>
        <taxon>Roseomonadaceae</taxon>
        <taxon>Roseomonas</taxon>
    </lineage>
</organism>
<evidence type="ECO:0000256" key="2">
    <source>
        <dbReference type="ARBA" id="ARBA00023125"/>
    </source>
</evidence>
<dbReference type="EMBL" id="JBHLUN010000006">
    <property type="protein sequence ID" value="MFC0408465.1"/>
    <property type="molecule type" value="Genomic_DNA"/>
</dbReference>
<keyword evidence="2" id="KW-0238">DNA-binding</keyword>
<evidence type="ECO:0000313" key="6">
    <source>
        <dbReference type="Proteomes" id="UP001589865"/>
    </source>
</evidence>
<dbReference type="Gene3D" id="1.10.10.10">
    <property type="entry name" value="Winged helix-like DNA-binding domain superfamily/Winged helix DNA-binding domain"/>
    <property type="match status" value="1"/>
</dbReference>
<dbReference type="Pfam" id="PF00392">
    <property type="entry name" value="GntR"/>
    <property type="match status" value="1"/>
</dbReference>
<name>A0ABV6JRW6_9PROT</name>
<proteinExistence type="predicted"/>
<gene>
    <name evidence="5" type="ORF">ACFFGY_09420</name>
</gene>
<comment type="caution">
    <text evidence="5">The sequence shown here is derived from an EMBL/GenBank/DDBJ whole genome shotgun (WGS) entry which is preliminary data.</text>
</comment>
<evidence type="ECO:0000256" key="3">
    <source>
        <dbReference type="ARBA" id="ARBA00023163"/>
    </source>
</evidence>
<dbReference type="InterPro" id="IPR008920">
    <property type="entry name" value="TF_FadR/GntR_C"/>
</dbReference>
<dbReference type="Gene3D" id="1.20.120.530">
    <property type="entry name" value="GntR ligand-binding domain-like"/>
    <property type="match status" value="1"/>
</dbReference>
<dbReference type="PANTHER" id="PTHR43537:SF24">
    <property type="entry name" value="GLUCONATE OPERON TRANSCRIPTIONAL REPRESSOR"/>
    <property type="match status" value="1"/>
</dbReference>
<reference evidence="5 6" key="1">
    <citation type="submission" date="2024-09" db="EMBL/GenBank/DDBJ databases">
        <authorList>
            <person name="Sun Q."/>
            <person name="Mori K."/>
        </authorList>
    </citation>
    <scope>NUCLEOTIDE SEQUENCE [LARGE SCALE GENOMIC DNA]</scope>
    <source>
        <strain evidence="5 6">TBRC 5777</strain>
    </source>
</reference>
<sequence>MNDVPLPVAPQVVTLRSALEETLRAAILGGRFQPGERLPERELCALTGASRASVREALRGLEGEGLVTIRPHRGPSVTAIRPDEARELYGVRGVLQGYAARLCATLQPEPSLRAIEGATEALETAAAAGDTRAVVAAGDSFYAAIAEGSGSGVLRQLLLSVHNRLFLLRSLAMARPARVQAGIAAYRAIRDAIVAGEARLAEELCLRHSEDGAALALQLLRDAEEARDAGLDPRRRAAS</sequence>
<dbReference type="Pfam" id="PF07729">
    <property type="entry name" value="FCD"/>
    <property type="match status" value="1"/>
</dbReference>
<protein>
    <submittedName>
        <fullName evidence="5">GntR family transcriptional regulator</fullName>
    </submittedName>
</protein>
<keyword evidence="3" id="KW-0804">Transcription</keyword>
<dbReference type="InterPro" id="IPR036388">
    <property type="entry name" value="WH-like_DNA-bd_sf"/>
</dbReference>
<dbReference type="SMART" id="SM00345">
    <property type="entry name" value="HTH_GNTR"/>
    <property type="match status" value="1"/>
</dbReference>
<dbReference type="Proteomes" id="UP001589865">
    <property type="component" value="Unassembled WGS sequence"/>
</dbReference>
<dbReference type="PROSITE" id="PS50949">
    <property type="entry name" value="HTH_GNTR"/>
    <property type="match status" value="1"/>
</dbReference>
<dbReference type="SUPFAM" id="SSF48008">
    <property type="entry name" value="GntR ligand-binding domain-like"/>
    <property type="match status" value="1"/>
</dbReference>
<evidence type="ECO:0000259" key="4">
    <source>
        <dbReference type="PROSITE" id="PS50949"/>
    </source>
</evidence>
<dbReference type="PRINTS" id="PR00035">
    <property type="entry name" value="HTHGNTR"/>
</dbReference>
<dbReference type="SUPFAM" id="SSF46785">
    <property type="entry name" value="Winged helix' DNA-binding domain"/>
    <property type="match status" value="1"/>
</dbReference>
<dbReference type="InterPro" id="IPR011711">
    <property type="entry name" value="GntR_C"/>
</dbReference>
<evidence type="ECO:0000313" key="5">
    <source>
        <dbReference type="EMBL" id="MFC0408465.1"/>
    </source>
</evidence>
<feature type="domain" description="HTH gntR-type" evidence="4">
    <location>
        <begin position="13"/>
        <end position="80"/>
    </location>
</feature>
<keyword evidence="1" id="KW-0805">Transcription regulation</keyword>
<dbReference type="CDD" id="cd07377">
    <property type="entry name" value="WHTH_GntR"/>
    <property type="match status" value="1"/>
</dbReference>